<dbReference type="GO" id="GO:0008843">
    <property type="term" value="F:endochitinase activity"/>
    <property type="evidence" value="ECO:0007669"/>
    <property type="project" value="UniProtKB-EC"/>
</dbReference>
<dbReference type="Pfam" id="PF00627">
    <property type="entry name" value="UBA"/>
    <property type="match status" value="1"/>
</dbReference>
<dbReference type="InterPro" id="IPR001579">
    <property type="entry name" value="Glyco_hydro_18_chit_AS"/>
</dbReference>
<feature type="compositionally biased region" description="Basic and acidic residues" evidence="10">
    <location>
        <begin position="356"/>
        <end position="369"/>
    </location>
</feature>
<dbReference type="GO" id="GO:0000272">
    <property type="term" value="P:polysaccharide catabolic process"/>
    <property type="evidence" value="ECO:0007669"/>
    <property type="project" value="UniProtKB-KW"/>
</dbReference>
<dbReference type="SUPFAM" id="SSF51445">
    <property type="entry name" value="(Trans)glycosidases"/>
    <property type="match status" value="1"/>
</dbReference>
<gene>
    <name evidence="13" type="ORF">PV09_09010</name>
</gene>
<dbReference type="InterPro" id="IPR001223">
    <property type="entry name" value="Glyco_hydro18_cat"/>
</dbReference>
<dbReference type="Proteomes" id="UP000053259">
    <property type="component" value="Unassembled WGS sequence"/>
</dbReference>
<dbReference type="PANTHER" id="PTHR45708:SF60">
    <property type="entry name" value="III CHITINASE, PUTATIVE (AFU_ORTHOLOGUE AFUA_5G03850)-RELATED"/>
    <property type="match status" value="1"/>
</dbReference>
<evidence type="ECO:0000256" key="1">
    <source>
        <dbReference type="ARBA" id="ARBA00000822"/>
    </source>
</evidence>
<name>A0A0D1ZY00_9PEZI</name>
<evidence type="ECO:0000256" key="8">
    <source>
        <dbReference type="RuleBase" id="RU000489"/>
    </source>
</evidence>
<dbReference type="EC" id="3.2.1.14" evidence="2"/>
<evidence type="ECO:0000256" key="3">
    <source>
        <dbReference type="ARBA" id="ARBA00022801"/>
    </source>
</evidence>
<evidence type="ECO:0000256" key="4">
    <source>
        <dbReference type="ARBA" id="ARBA00023024"/>
    </source>
</evidence>
<dbReference type="Pfam" id="PF00704">
    <property type="entry name" value="Glyco_hydro_18"/>
    <property type="match status" value="1"/>
</dbReference>
<keyword evidence="5" id="KW-0119">Carbohydrate metabolism</keyword>
<evidence type="ECO:0000256" key="10">
    <source>
        <dbReference type="SAM" id="MobiDB-lite"/>
    </source>
</evidence>
<dbReference type="InterPro" id="IPR015940">
    <property type="entry name" value="UBA"/>
</dbReference>
<evidence type="ECO:0000256" key="5">
    <source>
        <dbReference type="ARBA" id="ARBA00023277"/>
    </source>
</evidence>
<keyword evidence="6 8" id="KW-0326">Glycosidase</keyword>
<evidence type="ECO:0000313" key="13">
    <source>
        <dbReference type="EMBL" id="KIV99352.1"/>
    </source>
</evidence>
<dbReference type="PROSITE" id="PS51910">
    <property type="entry name" value="GH18_2"/>
    <property type="match status" value="1"/>
</dbReference>
<keyword evidence="7" id="KW-0624">Polysaccharide degradation</keyword>
<keyword evidence="14" id="KW-1185">Reference proteome</keyword>
<dbReference type="SMART" id="SM00165">
    <property type="entry name" value="UBA"/>
    <property type="match status" value="1"/>
</dbReference>
<dbReference type="Gene3D" id="1.10.8.10">
    <property type="entry name" value="DNA helicase RuvA subunit, C-terminal domain"/>
    <property type="match status" value="1"/>
</dbReference>
<evidence type="ECO:0000256" key="7">
    <source>
        <dbReference type="ARBA" id="ARBA00023326"/>
    </source>
</evidence>
<dbReference type="PROSITE" id="PS01095">
    <property type="entry name" value="GH18_1"/>
    <property type="match status" value="1"/>
</dbReference>
<dbReference type="VEuPathDB" id="FungiDB:PV09_09010"/>
<dbReference type="Gene3D" id="3.20.20.80">
    <property type="entry name" value="Glycosidases"/>
    <property type="match status" value="1"/>
</dbReference>
<dbReference type="InParanoid" id="A0A0D1ZY00"/>
<sequence>MPPIPAPESLPRLIVYHQTHHDPSGAPISVLPLITSGVSHVYIAAIHLNDPPENLTLNNHHPDHERNQILWQEVKTLQEAGIKCMGMLGGAAKGSYERLSRDFEAFYKPLHDLIQTKKFDGLDLDIEEPTPIALTQKLLRRLHGDFGPDFILTLAPVMPALLPARPYLTSFCYRLLHPELPPAGPLIRSFVKAHLLGSHRHLSGFNHFELESSPEGRLVHWYNVQFYCGWGDAGDERLYDAIVSSGWNPKKVVLGVITNPENGSGHVELDRLGCCVEKLKQKYGNNFGGVMGWEYFNAGGSRGMKPENWVRDLAKRLGRDLPDKNSRTEAVDSSTAAEAKANTPILRSSAAGHGQMDVRDASLGRRDDGASAATQPRSPVAGSEEDDTKVRRLVAMGFERAEALAALEAMGGDVDAAASILFNE</sequence>
<feature type="compositionally biased region" description="Basic and acidic residues" evidence="10">
    <location>
        <begin position="320"/>
        <end position="330"/>
    </location>
</feature>
<dbReference type="PROSITE" id="PS50030">
    <property type="entry name" value="UBA"/>
    <property type="match status" value="1"/>
</dbReference>
<evidence type="ECO:0000256" key="2">
    <source>
        <dbReference type="ARBA" id="ARBA00012729"/>
    </source>
</evidence>
<evidence type="ECO:0000256" key="6">
    <source>
        <dbReference type="ARBA" id="ARBA00023295"/>
    </source>
</evidence>
<feature type="domain" description="GH18" evidence="12">
    <location>
        <begin position="11"/>
        <end position="320"/>
    </location>
</feature>
<dbReference type="AlphaFoldDB" id="A0A0D1ZY00"/>
<comment type="catalytic activity">
    <reaction evidence="1">
        <text>Random endo-hydrolysis of N-acetyl-beta-D-glucosaminide (1-&gt;4)-beta-linkages in chitin and chitodextrins.</text>
        <dbReference type="EC" id="3.2.1.14"/>
    </reaction>
</comment>
<keyword evidence="3 8" id="KW-0378">Hydrolase</keyword>
<keyword evidence="4" id="KW-0146">Chitin degradation</keyword>
<dbReference type="GO" id="GO:0005576">
    <property type="term" value="C:extracellular region"/>
    <property type="evidence" value="ECO:0007669"/>
    <property type="project" value="TreeGrafter"/>
</dbReference>
<dbReference type="SUPFAM" id="SSF46934">
    <property type="entry name" value="UBA-like"/>
    <property type="match status" value="1"/>
</dbReference>
<evidence type="ECO:0000259" key="12">
    <source>
        <dbReference type="PROSITE" id="PS51910"/>
    </source>
</evidence>
<dbReference type="OrthoDB" id="3012298at2759"/>
<dbReference type="InterPro" id="IPR050542">
    <property type="entry name" value="Glycosyl_Hydrlase18_Chitinase"/>
</dbReference>
<evidence type="ECO:0000259" key="11">
    <source>
        <dbReference type="PROSITE" id="PS50030"/>
    </source>
</evidence>
<proteinExistence type="inferred from homology"/>
<dbReference type="HOGENOM" id="CLU_060983_1_0_1"/>
<dbReference type="PANTHER" id="PTHR45708">
    <property type="entry name" value="ENDOCHITINASE"/>
    <property type="match status" value="1"/>
</dbReference>
<dbReference type="GO" id="GO:0006032">
    <property type="term" value="P:chitin catabolic process"/>
    <property type="evidence" value="ECO:0007669"/>
    <property type="project" value="UniProtKB-KW"/>
</dbReference>
<evidence type="ECO:0000313" key="14">
    <source>
        <dbReference type="Proteomes" id="UP000053259"/>
    </source>
</evidence>
<feature type="region of interest" description="Disordered" evidence="10">
    <location>
        <begin position="320"/>
        <end position="388"/>
    </location>
</feature>
<protein>
    <recommendedName>
        <fullName evidence="2">chitinase</fullName>
        <ecNumber evidence="2">3.2.1.14</ecNumber>
    </recommendedName>
</protein>
<dbReference type="STRING" id="253628.A0A0D1ZY00"/>
<dbReference type="GeneID" id="27316983"/>
<feature type="domain" description="UBA" evidence="11">
    <location>
        <begin position="384"/>
        <end position="424"/>
    </location>
</feature>
<dbReference type="RefSeq" id="XP_016209222.1">
    <property type="nucleotide sequence ID" value="XM_016362997.1"/>
</dbReference>
<reference evidence="13 14" key="1">
    <citation type="submission" date="2015-01" db="EMBL/GenBank/DDBJ databases">
        <title>The Genome Sequence of Ochroconis gallopava CBS43764.</title>
        <authorList>
            <consortium name="The Broad Institute Genomics Platform"/>
            <person name="Cuomo C."/>
            <person name="de Hoog S."/>
            <person name="Gorbushina A."/>
            <person name="Stielow B."/>
            <person name="Teixiera M."/>
            <person name="Abouelleil A."/>
            <person name="Chapman S.B."/>
            <person name="Priest M."/>
            <person name="Young S.K."/>
            <person name="Wortman J."/>
            <person name="Nusbaum C."/>
            <person name="Birren B."/>
        </authorList>
    </citation>
    <scope>NUCLEOTIDE SEQUENCE [LARGE SCALE GENOMIC DNA]</scope>
    <source>
        <strain evidence="13 14">CBS 43764</strain>
    </source>
</reference>
<evidence type="ECO:0000256" key="9">
    <source>
        <dbReference type="RuleBase" id="RU004453"/>
    </source>
</evidence>
<dbReference type="InterPro" id="IPR009060">
    <property type="entry name" value="UBA-like_sf"/>
</dbReference>
<comment type="similarity">
    <text evidence="9">Belongs to the glycosyl hydrolase 18 family.</text>
</comment>
<organism evidence="13 14">
    <name type="scientific">Verruconis gallopava</name>
    <dbReference type="NCBI Taxonomy" id="253628"/>
    <lineage>
        <taxon>Eukaryota</taxon>
        <taxon>Fungi</taxon>
        <taxon>Dikarya</taxon>
        <taxon>Ascomycota</taxon>
        <taxon>Pezizomycotina</taxon>
        <taxon>Dothideomycetes</taxon>
        <taxon>Pleosporomycetidae</taxon>
        <taxon>Venturiales</taxon>
        <taxon>Sympoventuriaceae</taxon>
        <taxon>Verruconis</taxon>
    </lineage>
</organism>
<dbReference type="InterPro" id="IPR017853">
    <property type="entry name" value="GH"/>
</dbReference>
<dbReference type="EMBL" id="KN847579">
    <property type="protein sequence ID" value="KIV99352.1"/>
    <property type="molecule type" value="Genomic_DNA"/>
</dbReference>
<accession>A0A0D1ZY00</accession>